<name>A0A015JTI6_RHIIW</name>
<evidence type="ECO:0000256" key="1">
    <source>
        <dbReference type="SAM" id="MobiDB-lite"/>
    </source>
</evidence>
<feature type="compositionally biased region" description="Polar residues" evidence="1">
    <location>
        <begin position="593"/>
        <end position="609"/>
    </location>
</feature>
<organism evidence="2 3">
    <name type="scientific">Rhizophagus irregularis (strain DAOM 197198w)</name>
    <name type="common">Glomus intraradices</name>
    <dbReference type="NCBI Taxonomy" id="1432141"/>
    <lineage>
        <taxon>Eukaryota</taxon>
        <taxon>Fungi</taxon>
        <taxon>Fungi incertae sedis</taxon>
        <taxon>Mucoromycota</taxon>
        <taxon>Glomeromycotina</taxon>
        <taxon>Glomeromycetes</taxon>
        <taxon>Glomerales</taxon>
        <taxon>Glomeraceae</taxon>
        <taxon>Rhizophagus</taxon>
    </lineage>
</organism>
<gene>
    <name evidence="2" type="ORF">RirG_270810</name>
</gene>
<feature type="compositionally biased region" description="Basic residues" evidence="1">
    <location>
        <begin position="879"/>
        <end position="892"/>
    </location>
</feature>
<proteinExistence type="predicted"/>
<reference evidence="2 3" key="1">
    <citation type="submission" date="2014-02" db="EMBL/GenBank/DDBJ databases">
        <title>Single nucleus genome sequencing reveals high similarity among nuclei of an endomycorrhizal fungus.</title>
        <authorList>
            <person name="Lin K."/>
            <person name="Geurts R."/>
            <person name="Zhang Z."/>
            <person name="Limpens E."/>
            <person name="Saunders D.G."/>
            <person name="Mu D."/>
            <person name="Pang E."/>
            <person name="Cao H."/>
            <person name="Cha H."/>
            <person name="Lin T."/>
            <person name="Zhou Q."/>
            <person name="Shang Y."/>
            <person name="Li Y."/>
            <person name="Ivanov S."/>
            <person name="Sharma T."/>
            <person name="Velzen R.V."/>
            <person name="Ruijter N.D."/>
            <person name="Aanen D.K."/>
            <person name="Win J."/>
            <person name="Kamoun S."/>
            <person name="Bisseling T."/>
            <person name="Huang S."/>
        </authorList>
    </citation>
    <scope>NUCLEOTIDE SEQUENCE [LARGE SCALE GENOMIC DNA]</scope>
    <source>
        <strain evidence="3">DAOM197198w</strain>
    </source>
</reference>
<dbReference type="HOGENOM" id="CLU_323929_0_0_1"/>
<feature type="compositionally biased region" description="Low complexity" evidence="1">
    <location>
        <begin position="751"/>
        <end position="766"/>
    </location>
</feature>
<dbReference type="OrthoDB" id="2388446at2759"/>
<feature type="compositionally biased region" description="Polar residues" evidence="1">
    <location>
        <begin position="212"/>
        <end position="240"/>
    </location>
</feature>
<feature type="compositionally biased region" description="Low complexity" evidence="1">
    <location>
        <begin position="838"/>
        <end position="863"/>
    </location>
</feature>
<feature type="region of interest" description="Disordered" evidence="1">
    <location>
        <begin position="143"/>
        <end position="168"/>
    </location>
</feature>
<feature type="region of interest" description="Disordered" evidence="1">
    <location>
        <begin position="497"/>
        <end position="539"/>
    </location>
</feature>
<comment type="caution">
    <text evidence="2">The sequence shown here is derived from an EMBL/GenBank/DDBJ whole genome shotgun (WGS) entry which is preliminary data.</text>
</comment>
<keyword evidence="3" id="KW-1185">Reference proteome</keyword>
<evidence type="ECO:0000313" key="3">
    <source>
        <dbReference type="Proteomes" id="UP000022910"/>
    </source>
</evidence>
<feature type="compositionally biased region" description="Polar residues" evidence="1">
    <location>
        <begin position="709"/>
        <end position="750"/>
    </location>
</feature>
<feature type="region of interest" description="Disordered" evidence="1">
    <location>
        <begin position="574"/>
        <end position="618"/>
    </location>
</feature>
<feature type="compositionally biased region" description="Polar residues" evidence="1">
    <location>
        <begin position="827"/>
        <end position="837"/>
    </location>
</feature>
<feature type="compositionally biased region" description="Polar residues" evidence="1">
    <location>
        <begin position="529"/>
        <end position="539"/>
    </location>
</feature>
<accession>A0A015JTI6</accession>
<feature type="region of interest" description="Disordered" evidence="1">
    <location>
        <begin position="19"/>
        <end position="41"/>
    </location>
</feature>
<dbReference type="Proteomes" id="UP000022910">
    <property type="component" value="Unassembled WGS sequence"/>
</dbReference>
<feature type="compositionally biased region" description="Basic and acidic residues" evidence="1">
    <location>
        <begin position="500"/>
        <end position="512"/>
    </location>
</feature>
<evidence type="ECO:0000313" key="2">
    <source>
        <dbReference type="EMBL" id="EXX50436.1"/>
    </source>
</evidence>
<feature type="region of interest" description="Disordered" evidence="1">
    <location>
        <begin position="827"/>
        <end position="892"/>
    </location>
</feature>
<dbReference type="AlphaFoldDB" id="A0A015JTI6"/>
<feature type="region of interest" description="Disordered" evidence="1">
    <location>
        <begin position="668"/>
        <end position="768"/>
    </location>
</feature>
<feature type="compositionally biased region" description="Basic and acidic residues" evidence="1">
    <location>
        <begin position="677"/>
        <end position="686"/>
    </location>
</feature>
<protein>
    <submittedName>
        <fullName evidence="2">Uncharacterized protein</fullName>
    </submittedName>
</protein>
<dbReference type="EMBL" id="JEMT01029958">
    <property type="protein sequence ID" value="EXX50436.1"/>
    <property type="molecule type" value="Genomic_DNA"/>
</dbReference>
<sequence>MDTSLNINNRGQQFELQFPPIDPSTYESQNGYSDAGPTRIRRSRLHTTTPYSRNNNSNNFSAQADDTSKDWLRALINKILPSFMSKILGLTGSRRDDRRVETALGQINDNEMDIDQQHQDGIQGRLVQSNRIFMESVQSTINANGLSSRSRRRSEMTQNNAIKRKRSETSIEVVEENLRRQAQIEDQNHKPDLKELYYKNIDPNWYKPFKNNPDNYPKFSSSSRVTSDTYGPDQNLNLSKESPPLKKFKPSVIPTSHWFDYYPQKDEDMIDKRRTENIVEKRKAEEKTIEKEKALHKSKKGKKKAADIKFENGKEKSGTSTSPIRISPLKDQNYFAINTQTPVLGKKEASSVDNRSQIPSTIVSPSKISIPTDEKLKSIITTPDTTAQNTKSPSSMESVVYTHENKESSLEQAPVNGTFANLAENKNQSTSIGNNGSLFSFQKNQPLVSDLSNDVLGDNSTSTSLIIGEKNDGQTPAPLSIEPNKVIEPSKVIEPNKVIEPIDKKPPQEKIESTSLATEQDNIDDNSLPKDNQSLLSPFTTLTSNNSATLNNTFSPSSLFGNLKDQSPVSITMDTHLSNDYTDDEKGKRESSKTLISQPQDNNNTNSEAQLKKSDQEATTTKFSFLPVTASKPDSPFSSVFTSTNVPTSASTSGPSFSFGSSAFNGIFSNDSNNNIEKSDKMDRSSKSRRLYSSSMNNRNKRNKRASGASVTNSVSPFGSGIESASSQPPWTNGGIQTHQTPTPSSSMFNNSTPVSTPSFSSSVFPNPTPPSTTAFGFGTSAITPASAEFTSSATTMVNFFASQNSTAPAGFGMSSVTTTNFNNPTMQNGQPNNSFLQPGQQGFNFNFNSNNSNELNNPANGSAFSFSDGKSVHLPSQPRRRIKMPRSRKQQ</sequence>
<feature type="region of interest" description="Disordered" evidence="1">
    <location>
        <begin position="209"/>
        <end position="243"/>
    </location>
</feature>